<sequence length="84" mass="9041">LLRTIGGVSSSQLCAGGELGKDSCQGDSGGPLMRSLSENLNANPKWFQEGIVSKGMGCAVRGYPGIYLRVANYMDWIIQNLRSF</sequence>
<evidence type="ECO:0000256" key="3">
    <source>
        <dbReference type="ARBA" id="ARBA00022729"/>
    </source>
</evidence>
<name>A0A8K0D6T7_IGNLU</name>
<proteinExistence type="predicted"/>
<evidence type="ECO:0000256" key="4">
    <source>
        <dbReference type="ARBA" id="ARBA00023157"/>
    </source>
</evidence>
<evidence type="ECO:0000313" key="7">
    <source>
        <dbReference type="EMBL" id="KAF2898376.1"/>
    </source>
</evidence>
<feature type="domain" description="Peptidase S1" evidence="6">
    <location>
        <begin position="1"/>
        <end position="82"/>
    </location>
</feature>
<dbReference type="FunFam" id="2.40.10.10:FF:000054">
    <property type="entry name" value="Complement C1r subcomponent"/>
    <property type="match status" value="1"/>
</dbReference>
<dbReference type="PROSITE" id="PS50240">
    <property type="entry name" value="TRYPSIN_DOM"/>
    <property type="match status" value="1"/>
</dbReference>
<keyword evidence="8" id="KW-1185">Reference proteome</keyword>
<dbReference type="Proteomes" id="UP000801492">
    <property type="component" value="Unassembled WGS sequence"/>
</dbReference>
<dbReference type="GO" id="GO:0006508">
    <property type="term" value="P:proteolysis"/>
    <property type="evidence" value="ECO:0007669"/>
    <property type="project" value="InterPro"/>
</dbReference>
<protein>
    <recommendedName>
        <fullName evidence="6">Peptidase S1 domain-containing protein</fullName>
    </recommendedName>
</protein>
<keyword evidence="3" id="KW-0732">Signal</keyword>
<dbReference type="InterPro" id="IPR009003">
    <property type="entry name" value="Peptidase_S1_PA"/>
</dbReference>
<keyword evidence="2" id="KW-0964">Secreted</keyword>
<dbReference type="GO" id="GO:0005576">
    <property type="term" value="C:extracellular region"/>
    <property type="evidence" value="ECO:0007669"/>
    <property type="project" value="UniProtKB-SubCell"/>
</dbReference>
<dbReference type="PANTHER" id="PTHR24253">
    <property type="entry name" value="TRANSMEMBRANE PROTEASE SERINE"/>
    <property type="match status" value="1"/>
</dbReference>
<feature type="non-terminal residue" evidence="7">
    <location>
        <position position="1"/>
    </location>
</feature>
<evidence type="ECO:0000256" key="2">
    <source>
        <dbReference type="ARBA" id="ARBA00022525"/>
    </source>
</evidence>
<dbReference type="GO" id="GO:0004252">
    <property type="term" value="F:serine-type endopeptidase activity"/>
    <property type="evidence" value="ECO:0007669"/>
    <property type="project" value="InterPro"/>
</dbReference>
<dbReference type="EMBL" id="VTPC01003539">
    <property type="protein sequence ID" value="KAF2898376.1"/>
    <property type="molecule type" value="Genomic_DNA"/>
</dbReference>
<comment type="caution">
    <text evidence="7">The sequence shown here is derived from an EMBL/GenBank/DDBJ whole genome shotgun (WGS) entry which is preliminary data.</text>
</comment>
<organism evidence="7 8">
    <name type="scientific">Ignelater luminosus</name>
    <name type="common">Cucubano</name>
    <name type="synonym">Pyrophorus luminosus</name>
    <dbReference type="NCBI Taxonomy" id="2038154"/>
    <lineage>
        <taxon>Eukaryota</taxon>
        <taxon>Metazoa</taxon>
        <taxon>Ecdysozoa</taxon>
        <taxon>Arthropoda</taxon>
        <taxon>Hexapoda</taxon>
        <taxon>Insecta</taxon>
        <taxon>Pterygota</taxon>
        <taxon>Neoptera</taxon>
        <taxon>Endopterygota</taxon>
        <taxon>Coleoptera</taxon>
        <taxon>Polyphaga</taxon>
        <taxon>Elateriformia</taxon>
        <taxon>Elateroidea</taxon>
        <taxon>Elateridae</taxon>
        <taxon>Agrypninae</taxon>
        <taxon>Pyrophorini</taxon>
        <taxon>Ignelater</taxon>
    </lineage>
</organism>
<evidence type="ECO:0000259" key="6">
    <source>
        <dbReference type="PROSITE" id="PS50240"/>
    </source>
</evidence>
<dbReference type="PANTHER" id="PTHR24253:SF176">
    <property type="entry name" value="CORIN, ISOFORM B"/>
    <property type="match status" value="1"/>
</dbReference>
<dbReference type="PROSITE" id="PS00135">
    <property type="entry name" value="TRYPSIN_SER"/>
    <property type="match status" value="1"/>
</dbReference>
<keyword evidence="4" id="KW-1015">Disulfide bond</keyword>
<gene>
    <name evidence="7" type="ORF">ILUMI_07799</name>
</gene>
<dbReference type="InterPro" id="IPR043504">
    <property type="entry name" value="Peptidase_S1_PA_chymotrypsin"/>
</dbReference>
<dbReference type="AlphaFoldDB" id="A0A8K0D6T7"/>
<dbReference type="Pfam" id="PF00089">
    <property type="entry name" value="Trypsin"/>
    <property type="match status" value="1"/>
</dbReference>
<accession>A0A8K0D6T7</accession>
<dbReference type="Gene3D" id="2.40.10.10">
    <property type="entry name" value="Trypsin-like serine proteases"/>
    <property type="match status" value="1"/>
</dbReference>
<evidence type="ECO:0000256" key="1">
    <source>
        <dbReference type="ARBA" id="ARBA00004613"/>
    </source>
</evidence>
<dbReference type="InterPro" id="IPR001254">
    <property type="entry name" value="Trypsin_dom"/>
</dbReference>
<reference evidence="7" key="1">
    <citation type="submission" date="2019-08" db="EMBL/GenBank/DDBJ databases">
        <title>The genome of the North American firefly Photinus pyralis.</title>
        <authorList>
            <consortium name="Photinus pyralis genome working group"/>
            <person name="Fallon T.R."/>
            <person name="Sander Lower S.E."/>
            <person name="Weng J.-K."/>
        </authorList>
    </citation>
    <scope>NUCLEOTIDE SEQUENCE</scope>
    <source>
        <strain evidence="7">TRF0915ILg1</strain>
        <tissue evidence="7">Whole body</tissue>
    </source>
</reference>
<dbReference type="InterPro" id="IPR033116">
    <property type="entry name" value="TRYPSIN_SER"/>
</dbReference>
<evidence type="ECO:0000313" key="8">
    <source>
        <dbReference type="Proteomes" id="UP000801492"/>
    </source>
</evidence>
<evidence type="ECO:0000256" key="5">
    <source>
        <dbReference type="ARBA" id="ARBA00023180"/>
    </source>
</evidence>
<dbReference type="SUPFAM" id="SSF50494">
    <property type="entry name" value="Trypsin-like serine proteases"/>
    <property type="match status" value="1"/>
</dbReference>
<dbReference type="OrthoDB" id="9028152at2759"/>
<keyword evidence="5" id="KW-0325">Glycoprotein</keyword>
<comment type="subcellular location">
    <subcellularLocation>
        <location evidence="1">Secreted</location>
    </subcellularLocation>
</comment>